<proteinExistence type="predicted"/>
<name>A0A9D4FNK0_DREPO</name>
<keyword evidence="3" id="KW-1185">Reference proteome</keyword>
<organism evidence="2 3">
    <name type="scientific">Dreissena polymorpha</name>
    <name type="common">Zebra mussel</name>
    <name type="synonym">Mytilus polymorpha</name>
    <dbReference type="NCBI Taxonomy" id="45954"/>
    <lineage>
        <taxon>Eukaryota</taxon>
        <taxon>Metazoa</taxon>
        <taxon>Spiralia</taxon>
        <taxon>Lophotrochozoa</taxon>
        <taxon>Mollusca</taxon>
        <taxon>Bivalvia</taxon>
        <taxon>Autobranchia</taxon>
        <taxon>Heteroconchia</taxon>
        <taxon>Euheterodonta</taxon>
        <taxon>Imparidentia</taxon>
        <taxon>Neoheterodontei</taxon>
        <taxon>Myida</taxon>
        <taxon>Dreissenoidea</taxon>
        <taxon>Dreissenidae</taxon>
        <taxon>Dreissena</taxon>
    </lineage>
</organism>
<feature type="compositionally biased region" description="Polar residues" evidence="1">
    <location>
        <begin position="56"/>
        <end position="69"/>
    </location>
</feature>
<dbReference type="Proteomes" id="UP000828390">
    <property type="component" value="Unassembled WGS sequence"/>
</dbReference>
<dbReference type="AlphaFoldDB" id="A0A9D4FNK0"/>
<reference evidence="2" key="2">
    <citation type="submission" date="2020-11" db="EMBL/GenBank/DDBJ databases">
        <authorList>
            <person name="McCartney M.A."/>
            <person name="Auch B."/>
            <person name="Kono T."/>
            <person name="Mallez S."/>
            <person name="Becker A."/>
            <person name="Gohl D.M."/>
            <person name="Silverstein K.A.T."/>
            <person name="Koren S."/>
            <person name="Bechman K.B."/>
            <person name="Herman A."/>
            <person name="Abrahante J.E."/>
            <person name="Garbe J."/>
        </authorList>
    </citation>
    <scope>NUCLEOTIDE SEQUENCE</scope>
    <source>
        <strain evidence="2">Duluth1</strain>
        <tissue evidence="2">Whole animal</tissue>
    </source>
</reference>
<feature type="compositionally biased region" description="Basic and acidic residues" evidence="1">
    <location>
        <begin position="15"/>
        <end position="31"/>
    </location>
</feature>
<accession>A0A9D4FNK0</accession>
<protein>
    <submittedName>
        <fullName evidence="2">Uncharacterized protein</fullName>
    </submittedName>
</protein>
<sequence length="75" mass="8231">MTSLHEYFAGTNGQHMDDVNLERSLPEKDFSSGKSIPASESSTGKSISPRERIVTSEGSRPSSVTQSNPMVFHFK</sequence>
<dbReference type="EMBL" id="JAIWYP010000007">
    <property type="protein sequence ID" value="KAH3802509.1"/>
    <property type="molecule type" value="Genomic_DNA"/>
</dbReference>
<evidence type="ECO:0000313" key="2">
    <source>
        <dbReference type="EMBL" id="KAH3802509.1"/>
    </source>
</evidence>
<gene>
    <name evidence="2" type="ORF">DPMN_156187</name>
</gene>
<evidence type="ECO:0000313" key="3">
    <source>
        <dbReference type="Proteomes" id="UP000828390"/>
    </source>
</evidence>
<evidence type="ECO:0000256" key="1">
    <source>
        <dbReference type="SAM" id="MobiDB-lite"/>
    </source>
</evidence>
<comment type="caution">
    <text evidence="2">The sequence shown here is derived from an EMBL/GenBank/DDBJ whole genome shotgun (WGS) entry which is preliminary data.</text>
</comment>
<feature type="region of interest" description="Disordered" evidence="1">
    <location>
        <begin position="1"/>
        <end position="75"/>
    </location>
</feature>
<feature type="compositionally biased region" description="Polar residues" evidence="1">
    <location>
        <begin position="32"/>
        <end position="46"/>
    </location>
</feature>
<reference evidence="2" key="1">
    <citation type="journal article" date="2019" name="bioRxiv">
        <title>The Genome of the Zebra Mussel, Dreissena polymorpha: A Resource for Invasive Species Research.</title>
        <authorList>
            <person name="McCartney M.A."/>
            <person name="Auch B."/>
            <person name="Kono T."/>
            <person name="Mallez S."/>
            <person name="Zhang Y."/>
            <person name="Obille A."/>
            <person name="Becker A."/>
            <person name="Abrahante J.E."/>
            <person name="Garbe J."/>
            <person name="Badalamenti J.P."/>
            <person name="Herman A."/>
            <person name="Mangelson H."/>
            <person name="Liachko I."/>
            <person name="Sullivan S."/>
            <person name="Sone E.D."/>
            <person name="Koren S."/>
            <person name="Silverstein K.A.T."/>
            <person name="Beckman K.B."/>
            <person name="Gohl D.M."/>
        </authorList>
    </citation>
    <scope>NUCLEOTIDE SEQUENCE</scope>
    <source>
        <strain evidence="2">Duluth1</strain>
        <tissue evidence="2">Whole animal</tissue>
    </source>
</reference>